<accession>L0JYB1</accession>
<dbReference type="EMBL" id="CP003929">
    <property type="protein sequence ID" value="AGB37109.1"/>
    <property type="molecule type" value="Genomic_DNA"/>
</dbReference>
<dbReference type="OrthoDB" id="350812at2157"/>
<proteinExistence type="predicted"/>
<name>L0JYB1_9EURY</name>
<dbReference type="RefSeq" id="WP_015320560.1">
    <property type="nucleotide sequence ID" value="NC_019974.1"/>
</dbReference>
<sequence length="222" mass="25397">MSEVRRATLKSKSWREALRHVSSEKITDVKIESELAEPRLAENEYPFTGQEIIKGAFTYLLYPPRGEPTPISMDFSFRTESKLFILDPGRRDNLGEQVLFELRKLLADDIAIQPGCGISMTGIWNFIESSYEIREIKVKIRSDNTDMGNGQVLQKGKIAVSYDNIPPENVIGKQRVKRAELVFNYEGIFDIIYSQNILSISGTKEQFEYALQIFEKEAIYNG</sequence>
<keyword evidence="2" id="KW-1185">Reference proteome</keyword>
<protein>
    <submittedName>
        <fullName evidence="1">Uncharacterized protein</fullName>
    </submittedName>
</protein>
<gene>
    <name evidence="1" type="ORF">Natoc_1286</name>
</gene>
<dbReference type="KEGG" id="nou:Natoc_1286"/>
<dbReference type="AlphaFoldDB" id="L0JYB1"/>
<evidence type="ECO:0000313" key="1">
    <source>
        <dbReference type="EMBL" id="AGB37109.1"/>
    </source>
</evidence>
<reference evidence="1 2" key="1">
    <citation type="submission" date="2012-11" db="EMBL/GenBank/DDBJ databases">
        <title>FINISHED of Natronococcus occultus SP4, DSM 3396.</title>
        <authorList>
            <consortium name="DOE Joint Genome Institute"/>
            <person name="Eisen J."/>
            <person name="Huntemann M."/>
            <person name="Wei C.-L."/>
            <person name="Han J."/>
            <person name="Detter J.C."/>
            <person name="Han C."/>
            <person name="Tapia R."/>
            <person name="Chen A."/>
            <person name="Kyrpides N."/>
            <person name="Mavromatis K."/>
            <person name="Markowitz V."/>
            <person name="Szeto E."/>
            <person name="Ivanova N."/>
            <person name="Mikhailova N."/>
            <person name="Ovchinnikova G."/>
            <person name="Pagani I."/>
            <person name="Pati A."/>
            <person name="Goodwin L."/>
            <person name="Nordberg H.P."/>
            <person name="Cantor M.N."/>
            <person name="Hua S.X."/>
            <person name="Woyke T."/>
            <person name="Eisen J."/>
            <person name="Klenk H.-P."/>
            <person name="Klenk H.-P."/>
        </authorList>
    </citation>
    <scope>NUCLEOTIDE SEQUENCE [LARGE SCALE GENOMIC DNA]</scope>
    <source>
        <strain evidence="1 2">SP4</strain>
    </source>
</reference>
<organism evidence="1 2">
    <name type="scientific">Natronococcus occultus SP4</name>
    <dbReference type="NCBI Taxonomy" id="694430"/>
    <lineage>
        <taxon>Archaea</taxon>
        <taxon>Methanobacteriati</taxon>
        <taxon>Methanobacteriota</taxon>
        <taxon>Stenosarchaea group</taxon>
        <taxon>Halobacteria</taxon>
        <taxon>Halobacteriales</taxon>
        <taxon>Natrialbaceae</taxon>
        <taxon>Natronococcus</taxon>
    </lineage>
</organism>
<dbReference type="Proteomes" id="UP000010878">
    <property type="component" value="Chromosome"/>
</dbReference>
<dbReference type="GeneID" id="43302138"/>
<dbReference type="HOGENOM" id="CLU_1243054_0_0_2"/>
<evidence type="ECO:0000313" key="2">
    <source>
        <dbReference type="Proteomes" id="UP000010878"/>
    </source>
</evidence>